<evidence type="ECO:0000256" key="3">
    <source>
        <dbReference type="ARBA" id="ARBA00022630"/>
    </source>
</evidence>
<evidence type="ECO:0000313" key="8">
    <source>
        <dbReference type="Proteomes" id="UP000696573"/>
    </source>
</evidence>
<dbReference type="Pfam" id="PF01494">
    <property type="entry name" value="FAD_binding_3"/>
    <property type="match status" value="1"/>
</dbReference>
<comment type="similarity">
    <text evidence="2">Belongs to the PheA/TfdB FAD monooxygenase family.</text>
</comment>
<proteinExistence type="inferred from homology"/>
<dbReference type="InterPro" id="IPR002938">
    <property type="entry name" value="FAD-bd"/>
</dbReference>
<dbReference type="PRINTS" id="PR00420">
    <property type="entry name" value="RNGMNOXGNASE"/>
</dbReference>
<evidence type="ECO:0000256" key="5">
    <source>
        <dbReference type="ARBA" id="ARBA00023002"/>
    </source>
</evidence>
<comment type="cofactor">
    <cofactor evidence="1">
        <name>FAD</name>
        <dbReference type="ChEBI" id="CHEBI:57692"/>
    </cofactor>
</comment>
<dbReference type="Gene3D" id="3.50.50.60">
    <property type="entry name" value="FAD/NAD(P)-binding domain"/>
    <property type="match status" value="1"/>
</dbReference>
<dbReference type="InterPro" id="IPR050641">
    <property type="entry name" value="RIFMO-like"/>
</dbReference>
<dbReference type="PANTHER" id="PTHR43004:SF19">
    <property type="entry name" value="BINDING MONOOXYGENASE, PUTATIVE (JCVI)-RELATED"/>
    <property type="match status" value="1"/>
</dbReference>
<keyword evidence="3" id="KW-0285">Flavoprotein</keyword>
<accession>A0A9N9V7R7</accession>
<dbReference type="Proteomes" id="UP000696573">
    <property type="component" value="Unassembled WGS sequence"/>
</dbReference>
<dbReference type="AlphaFoldDB" id="A0A9N9V7R7"/>
<evidence type="ECO:0000256" key="2">
    <source>
        <dbReference type="ARBA" id="ARBA00007801"/>
    </source>
</evidence>
<name>A0A9N9V7R7_9HYPO</name>
<dbReference type="PANTHER" id="PTHR43004">
    <property type="entry name" value="TRK SYSTEM POTASSIUM UPTAKE PROTEIN"/>
    <property type="match status" value="1"/>
</dbReference>
<evidence type="ECO:0000256" key="1">
    <source>
        <dbReference type="ARBA" id="ARBA00001974"/>
    </source>
</evidence>
<reference evidence="7" key="1">
    <citation type="submission" date="2021-10" db="EMBL/GenBank/DDBJ databases">
        <authorList>
            <person name="Piombo E."/>
        </authorList>
    </citation>
    <scope>NUCLEOTIDE SEQUENCE</scope>
</reference>
<keyword evidence="5" id="KW-0560">Oxidoreductase</keyword>
<dbReference type="InterPro" id="IPR036188">
    <property type="entry name" value="FAD/NAD-bd_sf"/>
</dbReference>
<protein>
    <recommendedName>
        <fullName evidence="6">FAD-binding domain-containing protein</fullName>
    </recommendedName>
</protein>
<dbReference type="Gene3D" id="3.40.30.120">
    <property type="match status" value="1"/>
</dbReference>
<dbReference type="SUPFAM" id="SSF54373">
    <property type="entry name" value="FAD-linked reductases, C-terminal domain"/>
    <property type="match status" value="1"/>
</dbReference>
<gene>
    <name evidence="7" type="ORF">CRHIZ90672A_00012705</name>
</gene>
<dbReference type="GO" id="GO:0071949">
    <property type="term" value="F:FAD binding"/>
    <property type="evidence" value="ECO:0007669"/>
    <property type="project" value="InterPro"/>
</dbReference>
<comment type="caution">
    <text evidence="7">The sequence shown here is derived from an EMBL/GenBank/DDBJ whole genome shotgun (WGS) entry which is preliminary data.</text>
</comment>
<evidence type="ECO:0000313" key="7">
    <source>
        <dbReference type="EMBL" id="CAH0020925.1"/>
    </source>
</evidence>
<dbReference type="InterPro" id="IPR036249">
    <property type="entry name" value="Thioredoxin-like_sf"/>
</dbReference>
<dbReference type="GO" id="GO:0016709">
    <property type="term" value="F:oxidoreductase activity, acting on paired donors, with incorporation or reduction of molecular oxygen, NAD(P)H as one donor, and incorporation of one atom of oxygen"/>
    <property type="evidence" value="ECO:0007669"/>
    <property type="project" value="UniProtKB-ARBA"/>
</dbReference>
<dbReference type="SUPFAM" id="SSF52833">
    <property type="entry name" value="Thioredoxin-like"/>
    <property type="match status" value="1"/>
</dbReference>
<evidence type="ECO:0000256" key="4">
    <source>
        <dbReference type="ARBA" id="ARBA00022827"/>
    </source>
</evidence>
<evidence type="ECO:0000259" key="6">
    <source>
        <dbReference type="Pfam" id="PF01494"/>
    </source>
</evidence>
<sequence>MSPAEIHQNDTTDVDVAIVGGKLLSGVICGPTGLFNGLLLHRLGVSVSILDAKSETLDFGRADALNARTQQYLEVAGLLDELLPQGLKCNTSSTFGEGEFKSRQNDWWVSLEHTLHKNFLMLGQPVIEAMLYKRLPGLVHFGETVTEISEGETQVEVITNTGRRVRAKYVIGADGARSTVRNALGISFTGTKPEMLWAVIDAFIETDFPTCPEIITFQINGQSRVSWIPRERGLSRFYVLLEGEVTEERAKESVKIHLAPYKVEFTKVEWFSTFDVKERLASSFISNSGDGRVILAGDAAHVHSVNGGQGLNTGLADAFGLSWRLAMVLKQDNLKAGAADKLLRSYDLERRTTAKGVIDVAAALVRDTVHTAKQYVSTIQRNAGYITGMGVSYQDMNSPLVVESTHSFWTAGKRCPDVEVTDAPHGKTHRLYSAVEYGNYALLFVGKHSEGRVGYEKVASCYSILPRSSDTAPVPQGSGEAGEQTLSREAGGKVFEADWVTQEDSFVVVVRPDMYIGYVGTDEQGWKSYLDELFSQE</sequence>
<dbReference type="EMBL" id="CABFNQ020000647">
    <property type="protein sequence ID" value="CAH0020925.1"/>
    <property type="molecule type" value="Genomic_DNA"/>
</dbReference>
<keyword evidence="8" id="KW-1185">Reference proteome</keyword>
<organism evidence="7 8">
    <name type="scientific">Clonostachys rhizophaga</name>
    <dbReference type="NCBI Taxonomy" id="160324"/>
    <lineage>
        <taxon>Eukaryota</taxon>
        <taxon>Fungi</taxon>
        <taxon>Dikarya</taxon>
        <taxon>Ascomycota</taxon>
        <taxon>Pezizomycotina</taxon>
        <taxon>Sordariomycetes</taxon>
        <taxon>Hypocreomycetidae</taxon>
        <taxon>Hypocreales</taxon>
        <taxon>Bionectriaceae</taxon>
        <taxon>Clonostachys</taxon>
    </lineage>
</organism>
<feature type="domain" description="FAD-binding" evidence="6">
    <location>
        <begin position="13"/>
        <end position="359"/>
    </location>
</feature>
<keyword evidence="4" id="KW-0274">FAD</keyword>
<dbReference type="OrthoDB" id="1716816at2759"/>
<dbReference type="SUPFAM" id="SSF51905">
    <property type="entry name" value="FAD/NAD(P)-binding domain"/>
    <property type="match status" value="1"/>
</dbReference>
<dbReference type="Gene3D" id="3.30.9.10">
    <property type="entry name" value="D-Amino Acid Oxidase, subunit A, domain 2"/>
    <property type="match status" value="1"/>
</dbReference>